<feature type="compositionally biased region" description="Polar residues" evidence="1">
    <location>
        <begin position="63"/>
        <end position="73"/>
    </location>
</feature>
<organism evidence="4 5">
    <name type="scientific">Pseudovibrio japonicus</name>
    <dbReference type="NCBI Taxonomy" id="366534"/>
    <lineage>
        <taxon>Bacteria</taxon>
        <taxon>Pseudomonadati</taxon>
        <taxon>Pseudomonadota</taxon>
        <taxon>Alphaproteobacteria</taxon>
        <taxon>Hyphomicrobiales</taxon>
        <taxon>Stappiaceae</taxon>
        <taxon>Pseudovibrio</taxon>
    </lineage>
</organism>
<evidence type="ECO:0000259" key="3">
    <source>
        <dbReference type="SMART" id="SM00978"/>
    </source>
</evidence>
<feature type="region of interest" description="Disordered" evidence="1">
    <location>
        <begin position="178"/>
        <end position="224"/>
    </location>
</feature>
<feature type="domain" description="Tim44-like" evidence="3">
    <location>
        <begin position="211"/>
        <end position="351"/>
    </location>
</feature>
<dbReference type="Proteomes" id="UP000637980">
    <property type="component" value="Unassembled WGS sequence"/>
</dbReference>
<evidence type="ECO:0000256" key="1">
    <source>
        <dbReference type="SAM" id="MobiDB-lite"/>
    </source>
</evidence>
<keyword evidence="2" id="KW-0472">Membrane</keyword>
<sequence>MLAMNKFPRFLTLLVFSIGLIFVTADFAEAKRGFSFGSRGTRSATAPKTTNTAPKTAPVERTMTPNTSTKPGTQQNAAGASQAAASKRGGLFGGGFLGSMLGGLALGGLLGMLFGSGFGGMAGMFGMIVQALLIGGGIMLLMRFLRNRKQQQPQAAGAAGAYGHQPEPQEKQSFSFNDAGAQDAPRRSGSSGIPNTGFGGSQAPQFEEKPVASTEADNEIGVNADDFDKFEEMLTTVWTAYGSEDYGKIREIATPEIMGYFAEELGKAASNGLVNEVRGIKLLQGDLSEAWRDGDKDYASVAMRYESIDVMRDRSNNKVVEGNPDVPEERTEIWTFVRGTGESWKLSAIQQAD</sequence>
<evidence type="ECO:0000256" key="2">
    <source>
        <dbReference type="SAM" id="Phobius"/>
    </source>
</evidence>
<dbReference type="Pfam" id="PF04280">
    <property type="entry name" value="Tim44"/>
    <property type="match status" value="1"/>
</dbReference>
<accession>A0ABQ3EGM9</accession>
<keyword evidence="2" id="KW-0812">Transmembrane</keyword>
<keyword evidence="2" id="KW-1133">Transmembrane helix</keyword>
<dbReference type="Gene3D" id="3.10.450.240">
    <property type="match status" value="1"/>
</dbReference>
<feature type="transmembrane region" description="Helical" evidence="2">
    <location>
        <begin position="96"/>
        <end position="115"/>
    </location>
</feature>
<comment type="caution">
    <text evidence="4">The sequence shown here is derived from an EMBL/GenBank/DDBJ whole genome shotgun (WGS) entry which is preliminary data.</text>
</comment>
<feature type="transmembrane region" description="Helical" evidence="2">
    <location>
        <begin position="122"/>
        <end position="145"/>
    </location>
</feature>
<feature type="region of interest" description="Disordered" evidence="1">
    <location>
        <begin position="38"/>
        <end position="81"/>
    </location>
</feature>
<keyword evidence="5" id="KW-1185">Reference proteome</keyword>
<gene>
    <name evidence="4" type="ORF">GCM10007094_18300</name>
</gene>
<name>A0ABQ3EGM9_9HYPH</name>
<protein>
    <submittedName>
        <fullName evidence="4">Membrane protein</fullName>
    </submittedName>
</protein>
<dbReference type="SMART" id="SM00978">
    <property type="entry name" value="Tim44"/>
    <property type="match status" value="1"/>
</dbReference>
<dbReference type="InterPro" id="IPR007379">
    <property type="entry name" value="Tim44-like_dom"/>
</dbReference>
<reference evidence="5" key="1">
    <citation type="journal article" date="2019" name="Int. J. Syst. Evol. Microbiol.">
        <title>The Global Catalogue of Microorganisms (GCM) 10K type strain sequencing project: providing services to taxonomists for standard genome sequencing and annotation.</title>
        <authorList>
            <consortium name="The Broad Institute Genomics Platform"/>
            <consortium name="The Broad Institute Genome Sequencing Center for Infectious Disease"/>
            <person name="Wu L."/>
            <person name="Ma J."/>
        </authorList>
    </citation>
    <scope>NUCLEOTIDE SEQUENCE [LARGE SCALE GENOMIC DNA]</scope>
    <source>
        <strain evidence="5">KCTC 12861</strain>
    </source>
</reference>
<dbReference type="EMBL" id="BMXE01000003">
    <property type="protein sequence ID" value="GHB30230.1"/>
    <property type="molecule type" value="Genomic_DNA"/>
</dbReference>
<proteinExistence type="predicted"/>
<dbReference type="SUPFAM" id="SSF54427">
    <property type="entry name" value="NTF2-like"/>
    <property type="match status" value="1"/>
</dbReference>
<evidence type="ECO:0000313" key="4">
    <source>
        <dbReference type="EMBL" id="GHB30230.1"/>
    </source>
</evidence>
<feature type="compositionally biased region" description="Low complexity" evidence="1">
    <location>
        <begin position="44"/>
        <end position="57"/>
    </location>
</feature>
<dbReference type="PANTHER" id="PTHR41542:SF1">
    <property type="entry name" value="BLL5807 PROTEIN"/>
    <property type="match status" value="1"/>
</dbReference>
<dbReference type="PANTHER" id="PTHR41542">
    <property type="entry name" value="BLL5807 PROTEIN"/>
    <property type="match status" value="1"/>
</dbReference>
<dbReference type="InterPro" id="IPR032710">
    <property type="entry name" value="NTF2-like_dom_sf"/>
</dbReference>
<evidence type="ECO:0000313" key="5">
    <source>
        <dbReference type="Proteomes" id="UP000637980"/>
    </source>
</evidence>